<proteinExistence type="predicted"/>
<organism evidence="1 2">
    <name type="scientific">Punica granatum</name>
    <name type="common">Pomegranate</name>
    <dbReference type="NCBI Taxonomy" id="22663"/>
    <lineage>
        <taxon>Eukaryota</taxon>
        <taxon>Viridiplantae</taxon>
        <taxon>Streptophyta</taxon>
        <taxon>Embryophyta</taxon>
        <taxon>Tracheophyta</taxon>
        <taxon>Spermatophyta</taxon>
        <taxon>Magnoliopsida</taxon>
        <taxon>eudicotyledons</taxon>
        <taxon>Gunneridae</taxon>
        <taxon>Pentapetalae</taxon>
        <taxon>rosids</taxon>
        <taxon>malvids</taxon>
        <taxon>Myrtales</taxon>
        <taxon>Lythraceae</taxon>
        <taxon>Punica</taxon>
    </lineage>
</organism>
<keyword evidence="2" id="KW-1185">Reference proteome</keyword>
<protein>
    <submittedName>
        <fullName evidence="1">Uncharacterized protein</fullName>
    </submittedName>
</protein>
<name>A0A2I0I6A2_PUNGR</name>
<reference evidence="1 2" key="1">
    <citation type="submission" date="2017-11" db="EMBL/GenBank/DDBJ databases">
        <title>De-novo sequencing of pomegranate (Punica granatum L.) genome.</title>
        <authorList>
            <person name="Akparov Z."/>
            <person name="Amiraslanov A."/>
            <person name="Hajiyeva S."/>
            <person name="Abbasov M."/>
            <person name="Kaur K."/>
            <person name="Hamwieh A."/>
            <person name="Solovyev V."/>
            <person name="Salamov A."/>
            <person name="Braich B."/>
            <person name="Kosarev P."/>
            <person name="Mahmoud A."/>
            <person name="Hajiyev E."/>
            <person name="Babayeva S."/>
            <person name="Izzatullayeva V."/>
            <person name="Mammadov A."/>
            <person name="Mammadov A."/>
            <person name="Sharifova S."/>
            <person name="Ojaghi J."/>
            <person name="Eynullazada K."/>
            <person name="Bayramov B."/>
            <person name="Abdulazimova A."/>
            <person name="Shahmuradov I."/>
        </authorList>
    </citation>
    <scope>NUCLEOTIDE SEQUENCE [LARGE SCALE GENOMIC DNA]</scope>
    <source>
        <strain evidence="2">cv. AG2017</strain>
        <tissue evidence="1">Leaf</tissue>
    </source>
</reference>
<dbReference type="EMBL" id="PGOL01003848">
    <property type="protein sequence ID" value="PKI39200.1"/>
    <property type="molecule type" value="Genomic_DNA"/>
</dbReference>
<evidence type="ECO:0000313" key="2">
    <source>
        <dbReference type="Proteomes" id="UP000233551"/>
    </source>
</evidence>
<sequence length="110" mass="12312">MEIQVFQDHKTISSACVLFILDEVAGILRGYWLPRWRGRGRELAALTLNRSRISDLKSPVDSGLGLSIGDPDPDPSIEVVSVLRGYRQPRRRGHGCRLAAPTPLLFRFSL</sequence>
<comment type="caution">
    <text evidence="1">The sequence shown here is derived from an EMBL/GenBank/DDBJ whole genome shotgun (WGS) entry which is preliminary data.</text>
</comment>
<evidence type="ECO:0000313" key="1">
    <source>
        <dbReference type="EMBL" id="PKI39200.1"/>
    </source>
</evidence>
<gene>
    <name evidence="1" type="ORF">CRG98_040406</name>
</gene>
<dbReference type="Proteomes" id="UP000233551">
    <property type="component" value="Unassembled WGS sequence"/>
</dbReference>
<accession>A0A2I0I6A2</accession>
<dbReference type="AlphaFoldDB" id="A0A2I0I6A2"/>